<dbReference type="InterPro" id="IPR041222">
    <property type="entry name" value="PriA_3primeBD"/>
</dbReference>
<keyword evidence="11" id="KW-0378">Hydrolase</keyword>
<feature type="binding site" evidence="8">
    <location>
        <position position="476"/>
    </location>
    <ligand>
        <name>Zn(2+)</name>
        <dbReference type="ChEBI" id="CHEBI:29105"/>
        <label>1</label>
    </ligand>
</feature>
<feature type="binding site" evidence="8">
    <location>
        <position position="446"/>
    </location>
    <ligand>
        <name>Zn(2+)</name>
        <dbReference type="ChEBI" id="CHEBI:29105"/>
        <label>2</label>
    </ligand>
</feature>
<dbReference type="KEGG" id="ksk:KSE_13820"/>
<dbReference type="GO" id="GO:0003677">
    <property type="term" value="F:DNA binding"/>
    <property type="evidence" value="ECO:0007669"/>
    <property type="project" value="UniProtKB-UniRule"/>
</dbReference>
<feature type="binding site" evidence="8">
    <location>
        <position position="473"/>
    </location>
    <ligand>
        <name>Zn(2+)</name>
        <dbReference type="ChEBI" id="CHEBI:29105"/>
        <label>1</label>
    </ligand>
</feature>
<keyword evidence="7 8" id="KW-0238">DNA-binding</keyword>
<evidence type="ECO:0000259" key="10">
    <source>
        <dbReference type="Pfam" id="PF17764"/>
    </source>
</evidence>
<dbReference type="AlphaFoldDB" id="E4N7M9"/>
<evidence type="ECO:0000256" key="2">
    <source>
        <dbReference type="ARBA" id="ARBA00022705"/>
    </source>
</evidence>
<feature type="region of interest" description="Disordered" evidence="9">
    <location>
        <begin position="168"/>
        <end position="193"/>
    </location>
</feature>
<dbReference type="GO" id="GO:0008270">
    <property type="term" value="F:zinc ion binding"/>
    <property type="evidence" value="ECO:0007669"/>
    <property type="project" value="UniProtKB-UniRule"/>
</dbReference>
<dbReference type="InterPro" id="IPR042115">
    <property type="entry name" value="PriA_3primeBD_sf"/>
</dbReference>
<evidence type="ECO:0000313" key="11">
    <source>
        <dbReference type="EMBL" id="BAJ27210.1"/>
    </source>
</evidence>
<evidence type="ECO:0000313" key="12">
    <source>
        <dbReference type="Proteomes" id="UP000007076"/>
    </source>
</evidence>
<dbReference type="NCBIfam" id="NF011452">
    <property type="entry name" value="PRK14873.1-2"/>
    <property type="match status" value="1"/>
</dbReference>
<evidence type="ECO:0000256" key="1">
    <source>
        <dbReference type="ARBA" id="ARBA00022515"/>
    </source>
</evidence>
<dbReference type="FunFam" id="3.40.1440.60:FF:000002">
    <property type="entry name" value="Primosome assembly protein PriA"/>
    <property type="match status" value="1"/>
</dbReference>
<evidence type="ECO:0000256" key="7">
    <source>
        <dbReference type="ARBA" id="ARBA00023125"/>
    </source>
</evidence>
<feature type="binding site" evidence="8">
    <location>
        <position position="461"/>
    </location>
    <ligand>
        <name>Zn(2+)</name>
        <dbReference type="ChEBI" id="CHEBI:29105"/>
        <label>2</label>
    </ligand>
</feature>
<dbReference type="GO" id="GO:0016787">
    <property type="term" value="F:hydrolase activity"/>
    <property type="evidence" value="ECO:0007669"/>
    <property type="project" value="UniProtKB-KW"/>
</dbReference>
<accession>E4N7M9</accession>
<dbReference type="HOGENOM" id="CLU_015485_1_0_11"/>
<dbReference type="PANTHER" id="PTHR30580:SF0">
    <property type="entry name" value="PRIMOSOMAL PROTEIN N"/>
    <property type="match status" value="1"/>
</dbReference>
<dbReference type="GO" id="GO:0006310">
    <property type="term" value="P:DNA recombination"/>
    <property type="evidence" value="ECO:0007669"/>
    <property type="project" value="InterPro"/>
</dbReference>
<name>E4N7M9_KITSK</name>
<dbReference type="GO" id="GO:0006302">
    <property type="term" value="P:double-strand break repair"/>
    <property type="evidence" value="ECO:0007669"/>
    <property type="project" value="InterPro"/>
</dbReference>
<dbReference type="eggNOG" id="COG1198">
    <property type="taxonomic scope" value="Bacteria"/>
</dbReference>
<dbReference type="PANTHER" id="PTHR30580">
    <property type="entry name" value="PRIMOSOMAL PROTEIN N"/>
    <property type="match status" value="1"/>
</dbReference>
<dbReference type="GO" id="GO:0006269">
    <property type="term" value="P:DNA replication, synthesis of primer"/>
    <property type="evidence" value="ECO:0007669"/>
    <property type="project" value="UniProtKB-KW"/>
</dbReference>
<comment type="subunit">
    <text evidence="8">Component of the replication restart primosome.</text>
</comment>
<evidence type="ECO:0000256" key="4">
    <source>
        <dbReference type="ARBA" id="ARBA00022741"/>
    </source>
</evidence>
<feature type="binding site" evidence="8">
    <location>
        <position position="437"/>
    </location>
    <ligand>
        <name>Zn(2+)</name>
        <dbReference type="ChEBI" id="CHEBI:29105"/>
        <label>1</label>
    </ligand>
</feature>
<keyword evidence="4 8" id="KW-0547">Nucleotide-binding</keyword>
<dbReference type="Pfam" id="PF17764">
    <property type="entry name" value="PriA_3primeBD"/>
    <property type="match status" value="1"/>
</dbReference>
<reference evidence="11 12" key="1">
    <citation type="journal article" date="2010" name="DNA Res.">
        <title>Genome sequence of Kitasatospora setae NBRC 14216T: an evolutionary snapshot of the family Streptomycetaceae.</title>
        <authorList>
            <person name="Ichikawa N."/>
            <person name="Oguchi A."/>
            <person name="Ikeda H."/>
            <person name="Ishikawa J."/>
            <person name="Kitani S."/>
            <person name="Watanabe Y."/>
            <person name="Nakamura S."/>
            <person name="Katano Y."/>
            <person name="Kishi E."/>
            <person name="Sasagawa M."/>
            <person name="Ankai A."/>
            <person name="Fukui S."/>
            <person name="Hashimoto Y."/>
            <person name="Kamata S."/>
            <person name="Otoguro M."/>
            <person name="Tanikawa S."/>
            <person name="Nihira T."/>
            <person name="Horinouchi S."/>
            <person name="Ohnishi Y."/>
            <person name="Hayakawa M."/>
            <person name="Kuzuyama T."/>
            <person name="Arisawa A."/>
            <person name="Nomoto F."/>
            <person name="Miura H."/>
            <person name="Takahashi Y."/>
            <person name="Fujita N."/>
        </authorList>
    </citation>
    <scope>NUCLEOTIDE SEQUENCE [LARGE SCALE GENOMIC DNA]</scope>
    <source>
        <strain evidence="12">ATCC 33774 / DSM 43861 / JCM 3304 / KCC A-0304 / NBRC 14216 / KM-6054</strain>
    </source>
</reference>
<dbReference type="GO" id="GO:0006270">
    <property type="term" value="P:DNA replication initiation"/>
    <property type="evidence" value="ECO:0007669"/>
    <property type="project" value="TreeGrafter"/>
</dbReference>
<comment type="cofactor">
    <cofactor evidence="8">
        <name>Zn(2+)</name>
        <dbReference type="ChEBI" id="CHEBI:29105"/>
    </cofactor>
    <text evidence="8">Binds 2 zinc ions per subunit.</text>
</comment>
<keyword evidence="5 8" id="KW-0862">Zinc</keyword>
<dbReference type="Proteomes" id="UP000007076">
    <property type="component" value="Chromosome"/>
</dbReference>
<keyword evidence="2 8" id="KW-0235">DNA replication</keyword>
<feature type="region of interest" description="Disordered" evidence="9">
    <location>
        <begin position="1"/>
        <end position="22"/>
    </location>
</feature>
<dbReference type="InterPro" id="IPR027417">
    <property type="entry name" value="P-loop_NTPase"/>
</dbReference>
<feature type="domain" description="Primosomal protein N' 3' DNA-binding" evidence="10">
    <location>
        <begin position="57"/>
        <end position="166"/>
    </location>
</feature>
<comment type="function">
    <text evidence="8">Initiates the restart of stalled replication forks, which reloads the replicative helicase on sites other than the origin of replication. Recognizes and binds to abandoned replication forks and remodels them to uncover a helicase loading site. Promotes assembly of the primosome at these replication forks.</text>
</comment>
<gene>
    <name evidence="8 11" type="primary">priA</name>
    <name evidence="11" type="ordered locus">KSE_13820</name>
</gene>
<dbReference type="Gene3D" id="3.40.50.300">
    <property type="entry name" value="P-loop containing nucleotide triphosphate hydrolases"/>
    <property type="match status" value="1"/>
</dbReference>
<dbReference type="PATRIC" id="fig|452652.3.peg.1378"/>
<comment type="similarity">
    <text evidence="8">Belongs to the helicase family. PriA subfamily.</text>
</comment>
<dbReference type="STRING" id="452652.KSE_13820"/>
<feature type="binding site" evidence="8">
    <location>
        <position position="443"/>
    </location>
    <ligand>
        <name>Zn(2+)</name>
        <dbReference type="ChEBI" id="CHEBI:29105"/>
        <label>2</label>
    </ligand>
</feature>
<protein>
    <recommendedName>
        <fullName evidence="8">Probable replication restart protein PriA</fullName>
    </recommendedName>
    <alternativeName>
        <fullName evidence="8">Putative ATP-dependent DNA helicase PriA</fullName>
    </alternativeName>
</protein>
<dbReference type="GO" id="GO:0043138">
    <property type="term" value="F:3'-5' DNA helicase activity"/>
    <property type="evidence" value="ECO:0007669"/>
    <property type="project" value="TreeGrafter"/>
</dbReference>
<evidence type="ECO:0000256" key="9">
    <source>
        <dbReference type="SAM" id="MobiDB-lite"/>
    </source>
</evidence>
<keyword evidence="12" id="KW-1185">Reference proteome</keyword>
<evidence type="ECO:0000256" key="8">
    <source>
        <dbReference type="HAMAP-Rule" id="MF_00983"/>
    </source>
</evidence>
<feature type="compositionally biased region" description="Pro residues" evidence="9">
    <location>
        <begin position="177"/>
        <end position="188"/>
    </location>
</feature>
<organism evidence="11 12">
    <name type="scientific">Kitasatospora setae (strain ATCC 33774 / DSM 43861 / JCM 3304 / KCC A-0304 / NBRC 14216 / KM-6054)</name>
    <name type="common">Streptomyces setae</name>
    <dbReference type="NCBI Taxonomy" id="452652"/>
    <lineage>
        <taxon>Bacteria</taxon>
        <taxon>Bacillati</taxon>
        <taxon>Actinomycetota</taxon>
        <taxon>Actinomycetes</taxon>
        <taxon>Kitasatosporales</taxon>
        <taxon>Streptomycetaceae</taxon>
        <taxon>Kitasatospora</taxon>
    </lineage>
</organism>
<dbReference type="HAMAP" id="MF_00983">
    <property type="entry name" value="PriA"/>
    <property type="match status" value="1"/>
</dbReference>
<keyword evidence="6 8" id="KW-0067">ATP-binding</keyword>
<keyword evidence="3 8" id="KW-0479">Metal-binding</keyword>
<evidence type="ECO:0000256" key="5">
    <source>
        <dbReference type="ARBA" id="ARBA00022833"/>
    </source>
</evidence>
<feature type="binding site" evidence="8">
    <location>
        <position position="434"/>
    </location>
    <ligand>
        <name>Zn(2+)</name>
        <dbReference type="ChEBI" id="CHEBI:29105"/>
        <label>1</label>
    </ligand>
</feature>
<dbReference type="EMBL" id="AP010968">
    <property type="protein sequence ID" value="BAJ27210.1"/>
    <property type="molecule type" value="Genomic_DNA"/>
</dbReference>
<evidence type="ECO:0000256" key="6">
    <source>
        <dbReference type="ARBA" id="ARBA00022840"/>
    </source>
</evidence>
<keyword evidence="1 8" id="KW-0639">Primosome</keyword>
<dbReference type="GO" id="GO:1990077">
    <property type="term" value="C:primosome complex"/>
    <property type="evidence" value="ECO:0007669"/>
    <property type="project" value="UniProtKB-UniRule"/>
</dbReference>
<sequence>MLPGSPGLSAGSARLGGVSSADGTGEQLAFIRETVRRAKPRAARGVVLAERQPVARVLVDKGVLSLDQYFDYAVPEAMSADARPGVRVRVRFGGRVGAHGRREGGTLHDGFIVERRDDSDYAGPLAPLARVLSPEQVLTSRLLRLCRAVADRYAGTLADVLQLAVPPRHAGAESEPSPRPLPPPPAPAPGSWQRYAHGPEFLASLAGGHAPRAVWTALPGPEWPAEIARAVAAALAAGRGALVVLPDGRAVARVDAALRDLLGEGRHAVLAAEAGPQERYRRWLAVSRGSVRAAIGTRAAVFAPVRDLGLLVVWSDGDSSHGDPNAPYPHVREVALLRAAEEGAAMLLGGVSMTVEAAQLLRSGWARPLAADRETVRLTAPRVRTVTEYDQARDGAAQAARLPSVAWETAREALTRGPVLIQVPRRGYAPRLACARCRETARCRACGGPLESPAADSALRCAWCGTEEHDWHCVECGSFRLRAAVVGVRRTAEELGKAFPRVPVRTSGRDAVLATVPGTPALVLATPGAEPVADGPGYAAALLLDGWALLNRPDLRAGEETVRRWLTAAALVRPAGDGGTVVVVAEAAARPVQALVRWDPAGHAGTELDEREELRFPPVSRMASVTGSARAVADLLGLLRLPAGADVLGPVPVPVFGGGGGGGGGLPGAGGPGGAREDGLERALVRVAPGQGAALASALKAAQIARLALRGAETVRIRVDPTDIG</sequence>
<dbReference type="Gene3D" id="3.40.1440.60">
    <property type="entry name" value="PriA, 3(prime) DNA-binding domain"/>
    <property type="match status" value="1"/>
</dbReference>
<comment type="caution">
    <text evidence="8">As this protein does not have any detectable helicase domains, it probably does not have helicase activity.</text>
</comment>
<feature type="binding site" evidence="8">
    <location>
        <position position="464"/>
    </location>
    <ligand>
        <name>Zn(2+)</name>
        <dbReference type="ChEBI" id="CHEBI:29105"/>
        <label>2</label>
    </ligand>
</feature>
<evidence type="ECO:0000256" key="3">
    <source>
        <dbReference type="ARBA" id="ARBA00022723"/>
    </source>
</evidence>
<dbReference type="GO" id="GO:0005524">
    <property type="term" value="F:ATP binding"/>
    <property type="evidence" value="ECO:0007669"/>
    <property type="project" value="UniProtKB-UniRule"/>
</dbReference>
<dbReference type="InterPro" id="IPR005259">
    <property type="entry name" value="PriA"/>
</dbReference>
<proteinExistence type="inferred from homology"/>